<accession>A0A8S5VPJ4</accession>
<organism evidence="2">
    <name type="scientific">Ackermannviridae sp</name>
    <dbReference type="NCBI Taxonomy" id="2831612"/>
    <lineage>
        <taxon>Viruses</taxon>
        <taxon>Duplodnaviria</taxon>
        <taxon>Heunggongvirae</taxon>
        <taxon>Uroviricota</taxon>
        <taxon>Caudoviricetes</taxon>
        <taxon>Pantevenvirales</taxon>
        <taxon>Ackermannviridae</taxon>
    </lineage>
</organism>
<feature type="region of interest" description="Disordered" evidence="1">
    <location>
        <begin position="1"/>
        <end position="29"/>
    </location>
</feature>
<reference evidence="2" key="1">
    <citation type="journal article" date="2021" name="Proc. Natl. Acad. Sci. U.S.A.">
        <title>A Catalog of Tens of Thousands of Viruses from Human Metagenomes Reveals Hidden Associations with Chronic Diseases.</title>
        <authorList>
            <person name="Tisza M.J."/>
            <person name="Buck C.B."/>
        </authorList>
    </citation>
    <scope>NUCLEOTIDE SEQUENCE</scope>
    <source>
        <strain evidence="2">CtRTx18</strain>
    </source>
</reference>
<sequence length="39" mass="4072">MGIFCSRSVGRGQAAAGQGVPPYEGEGGAHRWRGPVRIC</sequence>
<proteinExistence type="predicted"/>
<feature type="compositionally biased region" description="Low complexity" evidence="1">
    <location>
        <begin position="1"/>
        <end position="22"/>
    </location>
</feature>
<evidence type="ECO:0000256" key="1">
    <source>
        <dbReference type="SAM" id="MobiDB-lite"/>
    </source>
</evidence>
<protein>
    <submittedName>
        <fullName evidence="2">Uncharacterized protein</fullName>
    </submittedName>
</protein>
<name>A0A8S5VPJ4_9CAUD</name>
<dbReference type="EMBL" id="BK035340">
    <property type="protein sequence ID" value="DAG94410.1"/>
    <property type="molecule type" value="Genomic_DNA"/>
</dbReference>
<evidence type="ECO:0000313" key="2">
    <source>
        <dbReference type="EMBL" id="DAG94410.1"/>
    </source>
</evidence>